<comment type="catalytic activity">
    <reaction evidence="20">
        <text>hypotaurine + NADH + O2 + H(+) = taurine + NAD(+) + H2O</text>
        <dbReference type="Rhea" id="RHEA:74111"/>
        <dbReference type="ChEBI" id="CHEBI:15377"/>
        <dbReference type="ChEBI" id="CHEBI:15378"/>
        <dbReference type="ChEBI" id="CHEBI:15379"/>
        <dbReference type="ChEBI" id="CHEBI:57540"/>
        <dbReference type="ChEBI" id="CHEBI:57853"/>
        <dbReference type="ChEBI" id="CHEBI:57945"/>
        <dbReference type="ChEBI" id="CHEBI:507393"/>
        <dbReference type="EC" id="1.14.13.8"/>
    </reaction>
    <physiologicalReaction direction="left-to-right" evidence="20">
        <dbReference type="Rhea" id="RHEA:74112"/>
    </physiologicalReaction>
</comment>
<dbReference type="GO" id="GO:0050661">
    <property type="term" value="F:NADP binding"/>
    <property type="evidence" value="ECO:0007669"/>
    <property type="project" value="InterPro"/>
</dbReference>
<dbReference type="InterPro" id="IPR020946">
    <property type="entry name" value="Flavin_mOase-like"/>
</dbReference>
<evidence type="ECO:0000256" key="22">
    <source>
        <dbReference type="ARBA" id="ARBA00048088"/>
    </source>
</evidence>
<keyword evidence="13" id="KW-0472">Membrane</keyword>
<evidence type="ECO:0000256" key="10">
    <source>
        <dbReference type="ARBA" id="ARBA00022989"/>
    </source>
</evidence>
<keyword evidence="9" id="KW-0521">NADP</keyword>
<feature type="non-terminal residue" evidence="24">
    <location>
        <position position="1"/>
    </location>
</feature>
<dbReference type="InterPro" id="IPR050346">
    <property type="entry name" value="FMO-like"/>
</dbReference>
<evidence type="ECO:0000256" key="1">
    <source>
        <dbReference type="ARBA" id="ARBA00001974"/>
    </source>
</evidence>
<dbReference type="PRINTS" id="PR00370">
    <property type="entry name" value="FMOXYGENASE"/>
</dbReference>
<keyword evidence="10" id="KW-1133">Transmembrane helix</keyword>
<dbReference type="Proteomes" id="UP000269721">
    <property type="component" value="Unassembled WGS sequence"/>
</dbReference>
<dbReference type="InterPro" id="IPR002253">
    <property type="entry name" value="Flavin_mOase_1"/>
</dbReference>
<dbReference type="FunFam" id="3.50.50.60:FF:000159">
    <property type="entry name" value="Dimethylaniline monooxygenase [N-oxide-forming]"/>
    <property type="match status" value="1"/>
</dbReference>
<dbReference type="PRINTS" id="PR01121">
    <property type="entry name" value="FMOXYGENASE1"/>
</dbReference>
<dbReference type="InterPro" id="IPR000960">
    <property type="entry name" value="Flavin_mOase"/>
</dbReference>
<comment type="catalytic activity">
    <reaction evidence="23">
        <text>N,N-dimethylaniline + NADPH + O2 + H(+) = N,N-dimethylaniline N-oxide + NADP(+) + H2O</text>
        <dbReference type="Rhea" id="RHEA:24468"/>
        <dbReference type="ChEBI" id="CHEBI:15377"/>
        <dbReference type="ChEBI" id="CHEBI:15378"/>
        <dbReference type="ChEBI" id="CHEBI:15379"/>
        <dbReference type="ChEBI" id="CHEBI:16269"/>
        <dbReference type="ChEBI" id="CHEBI:17735"/>
        <dbReference type="ChEBI" id="CHEBI:57783"/>
        <dbReference type="ChEBI" id="CHEBI:58349"/>
        <dbReference type="EC" id="1.14.13.8"/>
    </reaction>
    <physiologicalReaction direction="left-to-right" evidence="23">
        <dbReference type="Rhea" id="RHEA:24469"/>
    </physiologicalReaction>
</comment>
<protein>
    <recommendedName>
        <fullName evidence="16">Flavin-containing monooxygenase 1</fullName>
        <ecNumber evidence="15">1.14.13.148</ecNumber>
        <ecNumber evidence="4">1.14.13.8</ecNumber>
    </recommendedName>
    <alternativeName>
        <fullName evidence="18">Dimethylaniline monooxygenase [N-oxide-forming] 1</fullName>
    </alternativeName>
    <alternativeName>
        <fullName evidence="14">Dimethylaniline oxidase 1</fullName>
    </alternativeName>
    <alternativeName>
        <fullName evidence="17">Trimethylamine monooxygenase</fullName>
    </alternativeName>
</protein>
<evidence type="ECO:0000256" key="2">
    <source>
        <dbReference type="ARBA" id="ARBA00004389"/>
    </source>
</evidence>
<comment type="catalytic activity">
    <reaction evidence="21">
        <text>hypotaurine + NADPH + O2 + H(+) = taurine + NADP(+) + H2O</text>
        <dbReference type="Rhea" id="RHEA:69819"/>
        <dbReference type="ChEBI" id="CHEBI:15377"/>
        <dbReference type="ChEBI" id="CHEBI:15378"/>
        <dbReference type="ChEBI" id="CHEBI:15379"/>
        <dbReference type="ChEBI" id="CHEBI:57783"/>
        <dbReference type="ChEBI" id="CHEBI:57853"/>
        <dbReference type="ChEBI" id="CHEBI:58349"/>
        <dbReference type="ChEBI" id="CHEBI:507393"/>
        <dbReference type="EC" id="1.14.13.8"/>
    </reaction>
    <physiologicalReaction direction="left-to-right" evidence="21">
        <dbReference type="Rhea" id="RHEA:69820"/>
    </physiologicalReaction>
</comment>
<evidence type="ECO:0000256" key="3">
    <source>
        <dbReference type="ARBA" id="ARBA00009183"/>
    </source>
</evidence>
<evidence type="ECO:0000256" key="18">
    <source>
        <dbReference type="ARBA" id="ARBA00034561"/>
    </source>
</evidence>
<comment type="catalytic activity">
    <reaction evidence="22">
        <text>trimethylamine + NADPH + O2 = trimethylamine N-oxide + NADP(+) + H2O</text>
        <dbReference type="Rhea" id="RHEA:31979"/>
        <dbReference type="ChEBI" id="CHEBI:15377"/>
        <dbReference type="ChEBI" id="CHEBI:15379"/>
        <dbReference type="ChEBI" id="CHEBI:15724"/>
        <dbReference type="ChEBI" id="CHEBI:57783"/>
        <dbReference type="ChEBI" id="CHEBI:58349"/>
        <dbReference type="ChEBI" id="CHEBI:58389"/>
        <dbReference type="EC" id="1.14.13.148"/>
    </reaction>
    <physiologicalReaction direction="left-to-right" evidence="22">
        <dbReference type="Rhea" id="RHEA:31980"/>
    </physiologicalReaction>
</comment>
<dbReference type="GO" id="GO:0050660">
    <property type="term" value="F:flavin adenine dinucleotide binding"/>
    <property type="evidence" value="ECO:0007669"/>
    <property type="project" value="InterPro"/>
</dbReference>
<evidence type="ECO:0000256" key="11">
    <source>
        <dbReference type="ARBA" id="ARBA00023002"/>
    </source>
</evidence>
<dbReference type="EC" id="1.14.13.8" evidence="4"/>
<evidence type="ECO:0000256" key="7">
    <source>
        <dbReference type="ARBA" id="ARBA00022824"/>
    </source>
</evidence>
<keyword evidence="5" id="KW-0285">Flavoprotein</keyword>
<dbReference type="EC" id="1.14.13.148" evidence="15"/>
<evidence type="ECO:0000256" key="5">
    <source>
        <dbReference type="ARBA" id="ARBA00022630"/>
    </source>
</evidence>
<evidence type="ECO:0000313" key="25">
    <source>
        <dbReference type="Proteomes" id="UP000269721"/>
    </source>
</evidence>
<evidence type="ECO:0000256" key="23">
    <source>
        <dbReference type="ARBA" id="ARBA00049443"/>
    </source>
</evidence>
<keyword evidence="12 24" id="KW-0503">Monooxygenase</keyword>
<evidence type="ECO:0000256" key="9">
    <source>
        <dbReference type="ARBA" id="ARBA00022857"/>
    </source>
</evidence>
<keyword evidence="8" id="KW-0274">FAD</keyword>
<dbReference type="InterPro" id="IPR036188">
    <property type="entry name" value="FAD/NAD-bd_sf"/>
</dbReference>
<evidence type="ECO:0000256" key="19">
    <source>
        <dbReference type="ARBA" id="ARBA00045957"/>
    </source>
</evidence>
<keyword evidence="7" id="KW-0256">Endoplasmic reticulum</keyword>
<evidence type="ECO:0000256" key="15">
    <source>
        <dbReference type="ARBA" id="ARBA00034528"/>
    </source>
</evidence>
<organism evidence="24 25">
    <name type="scientific">Blyttiomyces helicus</name>
    <dbReference type="NCBI Taxonomy" id="388810"/>
    <lineage>
        <taxon>Eukaryota</taxon>
        <taxon>Fungi</taxon>
        <taxon>Fungi incertae sedis</taxon>
        <taxon>Chytridiomycota</taxon>
        <taxon>Chytridiomycota incertae sedis</taxon>
        <taxon>Chytridiomycetes</taxon>
        <taxon>Chytridiomycetes incertae sedis</taxon>
        <taxon>Blyttiomyces</taxon>
    </lineage>
</organism>
<evidence type="ECO:0000256" key="14">
    <source>
        <dbReference type="ARBA" id="ARBA00029725"/>
    </source>
</evidence>
<dbReference type="GO" id="GO:0005789">
    <property type="term" value="C:endoplasmic reticulum membrane"/>
    <property type="evidence" value="ECO:0007669"/>
    <property type="project" value="UniProtKB-SubCell"/>
</dbReference>
<evidence type="ECO:0000313" key="24">
    <source>
        <dbReference type="EMBL" id="RKO85883.1"/>
    </source>
</evidence>
<comment type="cofactor">
    <cofactor evidence="1">
        <name>FAD</name>
        <dbReference type="ChEBI" id="CHEBI:57692"/>
    </cofactor>
</comment>
<evidence type="ECO:0000256" key="21">
    <source>
        <dbReference type="ARBA" id="ARBA00048041"/>
    </source>
</evidence>
<evidence type="ECO:0000256" key="12">
    <source>
        <dbReference type="ARBA" id="ARBA00023033"/>
    </source>
</evidence>
<comment type="function">
    <text evidence="19">Broad spectrum monooxygenase that catalyzes the oxygenation of a wide variety of nitrogen- and sulfur-containing compounds including xenobiotics. Catalyzes the S-oxygenation of hypotaurine to produce taurine, an organic osmolyte involved in cell volume regulation as well as a variety of cytoprotective and developmental processes. In vitro, catalyzes the N-oxygenation of trimethylamine (TMA) to produce trimethylamine N-oxide (TMAO) and could therefore participate to the detoxification of this compound that is generated by the action of gut microbiota from dietary precursors such as choline, choline containing compounds, betaine or L-carnitine.</text>
</comment>
<proteinExistence type="inferred from homology"/>
<keyword evidence="25" id="KW-1185">Reference proteome</keyword>
<dbReference type="Pfam" id="PF00743">
    <property type="entry name" value="FMO-like"/>
    <property type="match status" value="1"/>
</dbReference>
<dbReference type="AlphaFoldDB" id="A0A4P9W3P8"/>
<dbReference type="Gene3D" id="3.50.50.60">
    <property type="entry name" value="FAD/NAD(P)-binding domain"/>
    <property type="match status" value="1"/>
</dbReference>
<dbReference type="SUPFAM" id="SSF51905">
    <property type="entry name" value="FAD/NAD(P)-binding domain"/>
    <property type="match status" value="2"/>
</dbReference>
<reference evidence="25" key="1">
    <citation type="journal article" date="2018" name="Nat. Microbiol.">
        <title>Leveraging single-cell genomics to expand the fungal tree of life.</title>
        <authorList>
            <person name="Ahrendt S.R."/>
            <person name="Quandt C.A."/>
            <person name="Ciobanu D."/>
            <person name="Clum A."/>
            <person name="Salamov A."/>
            <person name="Andreopoulos B."/>
            <person name="Cheng J.F."/>
            <person name="Woyke T."/>
            <person name="Pelin A."/>
            <person name="Henrissat B."/>
            <person name="Reynolds N.K."/>
            <person name="Benny G.L."/>
            <person name="Smith M.E."/>
            <person name="James T.Y."/>
            <person name="Grigoriev I.V."/>
        </authorList>
    </citation>
    <scope>NUCLEOTIDE SEQUENCE [LARGE SCALE GENOMIC DNA]</scope>
</reference>
<feature type="non-terminal residue" evidence="24">
    <location>
        <position position="395"/>
    </location>
</feature>
<evidence type="ECO:0000256" key="20">
    <source>
        <dbReference type="ARBA" id="ARBA00047338"/>
    </source>
</evidence>
<evidence type="ECO:0000256" key="16">
    <source>
        <dbReference type="ARBA" id="ARBA00034536"/>
    </source>
</evidence>
<evidence type="ECO:0000256" key="13">
    <source>
        <dbReference type="ARBA" id="ARBA00023136"/>
    </source>
</evidence>
<dbReference type="PIRSF" id="PIRSF000332">
    <property type="entry name" value="FMO"/>
    <property type="match status" value="1"/>
</dbReference>
<evidence type="ECO:0000256" key="8">
    <source>
        <dbReference type="ARBA" id="ARBA00022827"/>
    </source>
</evidence>
<dbReference type="PANTHER" id="PTHR23023">
    <property type="entry name" value="DIMETHYLANILINE MONOOXYGENASE"/>
    <property type="match status" value="1"/>
</dbReference>
<dbReference type="EMBL" id="KZ998654">
    <property type="protein sequence ID" value="RKO85883.1"/>
    <property type="molecule type" value="Genomic_DNA"/>
</dbReference>
<evidence type="ECO:0000256" key="17">
    <source>
        <dbReference type="ARBA" id="ARBA00034554"/>
    </source>
</evidence>
<gene>
    <name evidence="24" type="ORF">BDK51DRAFT_12218</name>
</gene>
<dbReference type="OrthoDB" id="66881at2759"/>
<sequence>AGASGLAAIKQCVEEGLDVVCFDQEPHVGGLWRYVPHREGEEPHSSVYQSTIINTSKEMMSYSDFPVPKEWPTFLPHRFVAKYLNLYCDNFDLRKHIKFNRKVVTVTPQMGPEGHNGRWEVVTQKVRRKTTGSKCETFDYVVVATGHHWKPRLPDFPGMPEFRGNMMHSHSYKVPYPFKDQRFLIVGVGNSGADIATELSHHAKQVILSARTGTWILPRFTLFGIPLDHLSSRAANAVPKSISTFAFESIMRLQTGNLQSFGLKPEHHIFEAHPTVNGEVLNRIGAGKVLVRPNVDRFSGPREVTFTDGSRETIDAVVYCTGYRIEHPFLDSASILGQEIPTSNQIRLHKHVFPLHHRNIAFVGLVQPIGAIMPVAEMQARWVARVFSGAAAPLP</sequence>
<comment type="similarity">
    <text evidence="3">Belongs to the FMO family.</text>
</comment>
<dbReference type="GO" id="GO:0034899">
    <property type="term" value="F:trimethylamine monooxygenase activity"/>
    <property type="evidence" value="ECO:0007669"/>
    <property type="project" value="UniProtKB-EC"/>
</dbReference>
<dbReference type="GO" id="GO:0004499">
    <property type="term" value="F:N,N-dimethylaniline monooxygenase activity"/>
    <property type="evidence" value="ECO:0007669"/>
    <property type="project" value="InterPro"/>
</dbReference>
<evidence type="ECO:0000256" key="6">
    <source>
        <dbReference type="ARBA" id="ARBA00022692"/>
    </source>
</evidence>
<name>A0A4P9W3P8_9FUNG</name>
<keyword evidence="11" id="KW-0560">Oxidoreductase</keyword>
<keyword evidence="6" id="KW-0812">Transmembrane</keyword>
<accession>A0A4P9W3P8</accession>
<comment type="subcellular location">
    <subcellularLocation>
        <location evidence="2">Endoplasmic reticulum membrane</location>
        <topology evidence="2">Single-pass membrane protein</topology>
    </subcellularLocation>
</comment>
<evidence type="ECO:0000256" key="4">
    <source>
        <dbReference type="ARBA" id="ARBA00012850"/>
    </source>
</evidence>